<dbReference type="RefSeq" id="XP_029654785.1">
    <property type="nucleotide sequence ID" value="XM_029798925.1"/>
</dbReference>
<sequence>MGRLQSRLKPVQTESRQTPFTEKGGAPTGGQPPMSEGFLALTILNARSLARRASELRLLLATAKSHILIINETKLKEATRVEFEGYKSINIPWKIYSVAGTGTSVYYRANLKVRNIRIVEESLCELIVLELHTTAGWLTVGGMYSKSLRRYSNVIGTFFEENCLSILAGDLNAKNVSYGCETTNMNGTVLEDLASSLGFSVFTSEELNHYADRVRADRLGLFLCSASISPLCYIPRLEADIGSDHVPQTMLIKMTMNVTEDLFIGYNLVNMNWSLFESYMRDSLRNVVSQPLRSRDDIDNLDDHLRSSIIKFLDVYALKNVWKPKGTQKRMNSKLVTLIRTKVPWKIAGDVGLSQSNAA</sequence>
<gene>
    <name evidence="4" type="primary">LOC115228320</name>
</gene>
<name>A0A6P7TXZ8_9MOLL</name>
<evidence type="ECO:0000313" key="4">
    <source>
        <dbReference type="RefSeq" id="XP_029654785.1"/>
    </source>
</evidence>
<dbReference type="AlphaFoldDB" id="A0A6P7TXZ8"/>
<evidence type="ECO:0000256" key="1">
    <source>
        <dbReference type="SAM" id="MobiDB-lite"/>
    </source>
</evidence>
<feature type="region of interest" description="Disordered" evidence="1">
    <location>
        <begin position="1"/>
        <end position="32"/>
    </location>
</feature>
<accession>A0A6P7TXZ8</accession>
<evidence type="ECO:0000313" key="3">
    <source>
        <dbReference type="Proteomes" id="UP000515154"/>
    </source>
</evidence>
<dbReference type="Gene3D" id="3.60.10.10">
    <property type="entry name" value="Endonuclease/exonuclease/phosphatase"/>
    <property type="match status" value="1"/>
</dbReference>
<protein>
    <submittedName>
        <fullName evidence="4">Uncharacterized protein LOC115228320</fullName>
    </submittedName>
</protein>
<keyword evidence="3" id="KW-1185">Reference proteome</keyword>
<dbReference type="KEGG" id="osn:115228320"/>
<dbReference type="Pfam" id="PF14529">
    <property type="entry name" value="Exo_endo_phos_2"/>
    <property type="match status" value="1"/>
</dbReference>
<reference evidence="4" key="1">
    <citation type="submission" date="2025-08" db="UniProtKB">
        <authorList>
            <consortium name="RefSeq"/>
        </authorList>
    </citation>
    <scope>IDENTIFICATION</scope>
</reference>
<dbReference type="InterPro" id="IPR005135">
    <property type="entry name" value="Endo/exonuclease/phosphatase"/>
</dbReference>
<feature type="domain" description="Endonuclease/exonuclease/phosphatase" evidence="2">
    <location>
        <begin position="149"/>
        <end position="247"/>
    </location>
</feature>
<dbReference type="GO" id="GO:0003824">
    <property type="term" value="F:catalytic activity"/>
    <property type="evidence" value="ECO:0007669"/>
    <property type="project" value="InterPro"/>
</dbReference>
<organism evidence="3 4">
    <name type="scientific">Octopus sinensis</name>
    <name type="common">East Asian common octopus</name>
    <dbReference type="NCBI Taxonomy" id="2607531"/>
    <lineage>
        <taxon>Eukaryota</taxon>
        <taxon>Metazoa</taxon>
        <taxon>Spiralia</taxon>
        <taxon>Lophotrochozoa</taxon>
        <taxon>Mollusca</taxon>
        <taxon>Cephalopoda</taxon>
        <taxon>Coleoidea</taxon>
        <taxon>Octopodiformes</taxon>
        <taxon>Octopoda</taxon>
        <taxon>Incirrata</taxon>
        <taxon>Octopodidae</taxon>
        <taxon>Octopus</taxon>
    </lineage>
</organism>
<evidence type="ECO:0000259" key="2">
    <source>
        <dbReference type="Pfam" id="PF14529"/>
    </source>
</evidence>
<dbReference type="Proteomes" id="UP000515154">
    <property type="component" value="Unplaced"/>
</dbReference>
<proteinExistence type="predicted"/>
<dbReference type="InterPro" id="IPR036691">
    <property type="entry name" value="Endo/exonu/phosph_ase_sf"/>
</dbReference>
<dbReference type="SUPFAM" id="SSF56219">
    <property type="entry name" value="DNase I-like"/>
    <property type="match status" value="1"/>
</dbReference>